<dbReference type="Gene3D" id="3.40.50.410">
    <property type="entry name" value="von Willebrand factor, type A domain"/>
    <property type="match status" value="1"/>
</dbReference>
<evidence type="ECO:0000259" key="1">
    <source>
        <dbReference type="PROSITE" id="PS50234"/>
    </source>
</evidence>
<dbReference type="Proteomes" id="UP000325333">
    <property type="component" value="Unassembled WGS sequence"/>
</dbReference>
<reference evidence="2 3" key="1">
    <citation type="submission" date="2019-07" db="EMBL/GenBank/DDBJ databases">
        <title>Genome sequencing of the stress-tolerant strain Azospirillum brasilense Az19.</title>
        <authorList>
            <person name="Maroniche G.A."/>
            <person name="Garcia J.E."/>
            <person name="Pagnussat L."/>
            <person name="Amenta M."/>
            <person name="Creus C.M."/>
        </authorList>
    </citation>
    <scope>NUCLEOTIDE SEQUENCE [LARGE SCALE GENOMIC DNA]</scope>
    <source>
        <strain evidence="2 3">Az19</strain>
    </source>
</reference>
<feature type="domain" description="VWFA" evidence="1">
    <location>
        <begin position="14"/>
        <end position="191"/>
    </location>
</feature>
<gene>
    <name evidence="2" type="ORF">FH063_003084</name>
</gene>
<accession>A0A5B0KMJ0</accession>
<dbReference type="InterPro" id="IPR036465">
    <property type="entry name" value="vWFA_dom_sf"/>
</dbReference>
<organism evidence="2 3">
    <name type="scientific">Azospirillum argentinense</name>
    <dbReference type="NCBI Taxonomy" id="2970906"/>
    <lineage>
        <taxon>Bacteria</taxon>
        <taxon>Pseudomonadati</taxon>
        <taxon>Pseudomonadota</taxon>
        <taxon>Alphaproteobacteria</taxon>
        <taxon>Rhodospirillales</taxon>
        <taxon>Azospirillaceae</taxon>
        <taxon>Azospirillum</taxon>
    </lineage>
</organism>
<dbReference type="AlphaFoldDB" id="A0A5B0KMJ0"/>
<name>A0A5B0KMJ0_9PROT</name>
<proteinExistence type="predicted"/>
<sequence>MAYGADISRANPTCFLFIIDQSGSMDERMETGRSKAEFVADVLNKTLVQVITRCTRSEGVRNYFDMGVIAYGGSGVSSGFKGPLSSGFLHPLAAIEAAPLRVEERRKKVDDGAGGLVEQSVKFPVWFEPVNSGGTPMCDALRKAAEVLVGWCDSHPSSYPPTVIHVTDGDSKDGDPSQIAEALKQISTNDGACLLFNLHIDTAEGGAIIFPSSETTLPDAHSRMLFRMSSNFPPHLIDAARSKGYDVNSESRFFGYKAGIEGIADFFNIGTQASNLR</sequence>
<dbReference type="PROSITE" id="PS50234">
    <property type="entry name" value="VWFA"/>
    <property type="match status" value="1"/>
</dbReference>
<evidence type="ECO:0000313" key="3">
    <source>
        <dbReference type="Proteomes" id="UP000325333"/>
    </source>
</evidence>
<comment type="caution">
    <text evidence="2">The sequence shown here is derived from an EMBL/GenBank/DDBJ whole genome shotgun (WGS) entry which is preliminary data.</text>
</comment>
<dbReference type="RefSeq" id="WP_149651327.1">
    <property type="nucleotide sequence ID" value="NZ_VEWN01000017.1"/>
</dbReference>
<evidence type="ECO:0000313" key="2">
    <source>
        <dbReference type="EMBL" id="KAA1053165.1"/>
    </source>
</evidence>
<dbReference type="InterPro" id="IPR002035">
    <property type="entry name" value="VWF_A"/>
</dbReference>
<dbReference type="EMBL" id="VEWN01000017">
    <property type="protein sequence ID" value="KAA1053165.1"/>
    <property type="molecule type" value="Genomic_DNA"/>
</dbReference>
<dbReference type="SUPFAM" id="SSF53300">
    <property type="entry name" value="vWA-like"/>
    <property type="match status" value="1"/>
</dbReference>
<protein>
    <recommendedName>
        <fullName evidence="1">VWFA domain-containing protein</fullName>
    </recommendedName>
</protein>